<comment type="similarity">
    <text evidence="1">Belongs to the LysR transcriptional regulatory family.</text>
</comment>
<dbReference type="InterPro" id="IPR036388">
    <property type="entry name" value="WH-like_DNA-bd_sf"/>
</dbReference>
<dbReference type="InterPro" id="IPR058163">
    <property type="entry name" value="LysR-type_TF_proteobact-type"/>
</dbReference>
<dbReference type="PROSITE" id="PS50931">
    <property type="entry name" value="HTH_LYSR"/>
    <property type="match status" value="1"/>
</dbReference>
<sequence length="310" mass="34422">MDRIIAAQVFVAIVERGSMINAAESLNMSRAMVTRYLSEMEKWSGARLLHRTTRKLSLTDAGENTLLRCRQLLQLAVDMESVAQEGDEALRGLLRLSCSQSFGQGAVVIAVAEFLARHPQLIIDMQLESRSVNLVEERIDLALRITNDLDPNLIARPLAHCDSVICASPAYLARHGTPRKPDDLALHNCLTYTYFGKSLWNFERDGKKSSVPVSGNLSANESLVLLSGAVEGVGIVMQPVYSVAPLIASGQLVRLLPEWRPQSLGIFAIYSSRRQMPVALRALLDFLVEWFAANPRWINDSVRDARRVNP</sequence>
<dbReference type="CDD" id="cd08422">
    <property type="entry name" value="PBP2_CrgA_like"/>
    <property type="match status" value="1"/>
</dbReference>
<dbReference type="Proteomes" id="UP000705283">
    <property type="component" value="Unassembled WGS sequence"/>
</dbReference>
<evidence type="ECO:0000256" key="1">
    <source>
        <dbReference type="ARBA" id="ARBA00009437"/>
    </source>
</evidence>
<dbReference type="GO" id="GO:0003700">
    <property type="term" value="F:DNA-binding transcription factor activity"/>
    <property type="evidence" value="ECO:0007669"/>
    <property type="project" value="InterPro"/>
</dbReference>
<dbReference type="FunFam" id="3.40.190.290:FF:000001">
    <property type="entry name" value="Transcriptional regulator, LysR family"/>
    <property type="match status" value="1"/>
</dbReference>
<proteinExistence type="inferred from homology"/>
<dbReference type="InterPro" id="IPR000847">
    <property type="entry name" value="LysR_HTH_N"/>
</dbReference>
<evidence type="ECO:0000313" key="8">
    <source>
        <dbReference type="Proteomes" id="UP000192722"/>
    </source>
</evidence>
<dbReference type="EMBL" id="MRWD01000018">
    <property type="protein sequence ID" value="ORJ21499.1"/>
    <property type="molecule type" value="Genomic_DNA"/>
</dbReference>
<dbReference type="EMBL" id="JADMKS010000002">
    <property type="protein sequence ID" value="MBF6635904.1"/>
    <property type="molecule type" value="Genomic_DNA"/>
</dbReference>
<keyword evidence="8" id="KW-1185">Reference proteome</keyword>
<reference evidence="7" key="1">
    <citation type="submission" date="2016-12" db="EMBL/GenBank/DDBJ databases">
        <authorList>
            <person name="Le Fleche-Mateos A."/>
        </authorList>
    </citation>
    <scope>NUCLEOTIDE SEQUENCE</scope>
    <source>
        <strain evidence="7">213</strain>
    </source>
</reference>
<evidence type="ECO:0000313" key="9">
    <source>
        <dbReference type="Proteomes" id="UP000705283"/>
    </source>
</evidence>
<dbReference type="Pfam" id="PF03466">
    <property type="entry name" value="LysR_substrate"/>
    <property type="match status" value="1"/>
</dbReference>
<comment type="caution">
    <text evidence="6">The sequence shown here is derived from an EMBL/GenBank/DDBJ whole genome shotgun (WGS) entry which is preliminary data.</text>
</comment>
<dbReference type="InterPro" id="IPR005119">
    <property type="entry name" value="LysR_subst-bd"/>
</dbReference>
<dbReference type="SUPFAM" id="SSF53850">
    <property type="entry name" value="Periplasmic binding protein-like II"/>
    <property type="match status" value="1"/>
</dbReference>
<evidence type="ECO:0000313" key="7">
    <source>
        <dbReference type="EMBL" id="ORJ21499.1"/>
    </source>
</evidence>
<keyword evidence="2" id="KW-0805">Transcription regulation</keyword>
<dbReference type="SUPFAM" id="SSF46785">
    <property type="entry name" value="Winged helix' DNA-binding domain"/>
    <property type="match status" value="1"/>
</dbReference>
<organism evidence="6 9">
    <name type="scientific">Rouxiella silvae</name>
    <dbReference type="NCBI Taxonomy" id="1646373"/>
    <lineage>
        <taxon>Bacteria</taxon>
        <taxon>Pseudomonadati</taxon>
        <taxon>Pseudomonadota</taxon>
        <taxon>Gammaproteobacteria</taxon>
        <taxon>Enterobacterales</taxon>
        <taxon>Yersiniaceae</taxon>
        <taxon>Rouxiella</taxon>
    </lineage>
</organism>
<dbReference type="Proteomes" id="UP000192722">
    <property type="component" value="Unassembled WGS sequence"/>
</dbReference>
<keyword evidence="4" id="KW-0804">Transcription</keyword>
<gene>
    <name evidence="7" type="ORF">BS639_09340</name>
    <name evidence="6" type="ORF">ITX54_04405</name>
</gene>
<reference evidence="7 8" key="2">
    <citation type="journal article" date="2017" name="Int. J. Syst. Evol. Microbiol.">
        <title>Rouxiella badensis sp. nov. and Rouxiella silvae sp. nov. isolated from peat bog soil in Germany and emendation of the genus description.</title>
        <authorList>
            <person name="Le Fleche-Mateos A."/>
            <person name="Kugler J.H."/>
            <person name="Hansen S.H."/>
            <person name="Syldatk C."/>
            <person name="Hausmann R."/>
            <person name="Lomprez F."/>
            <person name="Vandenbogaert M."/>
            <person name="Manuguerra J.C."/>
            <person name="Grimont P.A."/>
        </authorList>
    </citation>
    <scope>NUCLEOTIDE SEQUENCE [LARGE SCALE GENOMIC DNA]</scope>
    <source>
        <strain evidence="7 8">213</strain>
    </source>
</reference>
<dbReference type="RefSeq" id="WP_084982940.1">
    <property type="nucleotide sequence ID" value="NZ_CBCSCF010000014.1"/>
</dbReference>
<evidence type="ECO:0000256" key="4">
    <source>
        <dbReference type="ARBA" id="ARBA00023163"/>
    </source>
</evidence>
<protein>
    <submittedName>
        <fullName evidence="6">LysR family transcriptional regulator</fullName>
    </submittedName>
</protein>
<evidence type="ECO:0000256" key="3">
    <source>
        <dbReference type="ARBA" id="ARBA00023125"/>
    </source>
</evidence>
<dbReference type="GO" id="GO:0006351">
    <property type="term" value="P:DNA-templated transcription"/>
    <property type="evidence" value="ECO:0007669"/>
    <property type="project" value="TreeGrafter"/>
</dbReference>
<keyword evidence="3" id="KW-0238">DNA-binding</keyword>
<evidence type="ECO:0000256" key="2">
    <source>
        <dbReference type="ARBA" id="ARBA00023015"/>
    </source>
</evidence>
<dbReference type="InterPro" id="IPR036390">
    <property type="entry name" value="WH_DNA-bd_sf"/>
</dbReference>
<dbReference type="Pfam" id="PF00126">
    <property type="entry name" value="HTH_1"/>
    <property type="match status" value="1"/>
</dbReference>
<dbReference type="AlphaFoldDB" id="A0AA40WZV6"/>
<reference evidence="6" key="4">
    <citation type="submission" date="2022-09" db="EMBL/GenBank/DDBJ databases">
        <title>Rouxiella aceris sp. nov., isolated from tree sap and emended description of the genus Rhouxiella.</title>
        <authorList>
            <person name="Kim I.S."/>
        </authorList>
    </citation>
    <scope>NUCLEOTIDE SEQUENCE</scope>
    <source>
        <strain evidence="6">SAP-2</strain>
    </source>
</reference>
<accession>A0AA40WZV6</accession>
<dbReference type="GO" id="GO:0043565">
    <property type="term" value="F:sequence-specific DNA binding"/>
    <property type="evidence" value="ECO:0007669"/>
    <property type="project" value="TreeGrafter"/>
</dbReference>
<dbReference type="PANTHER" id="PTHR30537:SF35">
    <property type="entry name" value="TRANSCRIPTIONAL REGULATORY PROTEIN"/>
    <property type="match status" value="1"/>
</dbReference>
<dbReference type="Gene3D" id="3.40.190.290">
    <property type="match status" value="1"/>
</dbReference>
<dbReference type="PANTHER" id="PTHR30537">
    <property type="entry name" value="HTH-TYPE TRANSCRIPTIONAL REGULATOR"/>
    <property type="match status" value="1"/>
</dbReference>
<feature type="domain" description="HTH lysR-type" evidence="5">
    <location>
        <begin position="1"/>
        <end position="59"/>
    </location>
</feature>
<reference evidence="6" key="3">
    <citation type="submission" date="2020-11" db="EMBL/GenBank/DDBJ databases">
        <authorList>
            <person name="Lee S.D."/>
        </authorList>
    </citation>
    <scope>NUCLEOTIDE SEQUENCE</scope>
    <source>
        <strain evidence="6">SAP-2</strain>
    </source>
</reference>
<name>A0AA40WZV6_9GAMM</name>
<evidence type="ECO:0000259" key="5">
    <source>
        <dbReference type="PROSITE" id="PS50931"/>
    </source>
</evidence>
<evidence type="ECO:0000313" key="6">
    <source>
        <dbReference type="EMBL" id="MBF6635904.1"/>
    </source>
</evidence>
<dbReference type="Gene3D" id="1.10.10.10">
    <property type="entry name" value="Winged helix-like DNA-binding domain superfamily/Winged helix DNA-binding domain"/>
    <property type="match status" value="1"/>
</dbReference>